<feature type="compositionally biased region" description="Low complexity" evidence="1">
    <location>
        <begin position="33"/>
        <end position="44"/>
    </location>
</feature>
<feature type="region of interest" description="Disordered" evidence="1">
    <location>
        <begin position="424"/>
        <end position="487"/>
    </location>
</feature>
<dbReference type="Pfam" id="PF08620">
    <property type="entry name" value="RPAP1_C"/>
    <property type="match status" value="1"/>
</dbReference>
<dbReference type="PANTHER" id="PTHR21483">
    <property type="entry name" value="RNA POLYMERASE II-ASSOCIATED PROTEIN 1"/>
    <property type="match status" value="1"/>
</dbReference>
<dbReference type="PANTHER" id="PTHR21483:SF18">
    <property type="entry name" value="RNA POLYMERASE II-ASSOCIATED PROTEIN 1"/>
    <property type="match status" value="1"/>
</dbReference>
<dbReference type="EMBL" id="BPLF01000003">
    <property type="protein sequence ID" value="GIX64496.1"/>
    <property type="molecule type" value="Genomic_DNA"/>
</dbReference>
<proteinExistence type="predicted"/>
<accession>A0AAV4LZD1</accession>
<dbReference type="InterPro" id="IPR039913">
    <property type="entry name" value="RPAP1/Rba50"/>
</dbReference>
<name>A0AAV4LZD1_BABCB</name>
<feature type="domain" description="RPAP1 C-terminal" evidence="2">
    <location>
        <begin position="230"/>
        <end position="300"/>
    </location>
</feature>
<feature type="region of interest" description="Disordered" evidence="1">
    <location>
        <begin position="1"/>
        <end position="91"/>
    </location>
</feature>
<dbReference type="GeneID" id="94195977"/>
<protein>
    <submittedName>
        <fullName evidence="3">RNA polymerase II-associated protein 1, putative</fullName>
    </submittedName>
</protein>
<feature type="compositionally biased region" description="Basic and acidic residues" evidence="1">
    <location>
        <begin position="424"/>
        <end position="448"/>
    </location>
</feature>
<feature type="region of interest" description="Disordered" evidence="1">
    <location>
        <begin position="170"/>
        <end position="193"/>
    </location>
</feature>
<dbReference type="InterPro" id="IPR013929">
    <property type="entry name" value="RPAP1_C"/>
</dbReference>
<organism evidence="3 4">
    <name type="scientific">Babesia caballi</name>
    <dbReference type="NCBI Taxonomy" id="5871"/>
    <lineage>
        <taxon>Eukaryota</taxon>
        <taxon>Sar</taxon>
        <taxon>Alveolata</taxon>
        <taxon>Apicomplexa</taxon>
        <taxon>Aconoidasida</taxon>
        <taxon>Piroplasmida</taxon>
        <taxon>Babesiidae</taxon>
        <taxon>Babesia</taxon>
    </lineage>
</organism>
<evidence type="ECO:0000259" key="2">
    <source>
        <dbReference type="Pfam" id="PF08620"/>
    </source>
</evidence>
<feature type="compositionally biased region" description="Basic and acidic residues" evidence="1">
    <location>
        <begin position="45"/>
        <end position="64"/>
    </location>
</feature>
<dbReference type="RefSeq" id="XP_067716565.1">
    <property type="nucleotide sequence ID" value="XM_067860464.1"/>
</dbReference>
<feature type="compositionally biased region" description="Polar residues" evidence="1">
    <location>
        <begin position="172"/>
        <end position="188"/>
    </location>
</feature>
<evidence type="ECO:0000256" key="1">
    <source>
        <dbReference type="SAM" id="MobiDB-lite"/>
    </source>
</evidence>
<keyword evidence="4" id="KW-1185">Reference proteome</keyword>
<gene>
    <name evidence="3" type="ORF">BcabD6B2_39310</name>
</gene>
<evidence type="ECO:0000313" key="3">
    <source>
        <dbReference type="EMBL" id="GIX64496.1"/>
    </source>
</evidence>
<comment type="caution">
    <text evidence="3">The sequence shown here is derived from an EMBL/GenBank/DDBJ whole genome shotgun (WGS) entry which is preliminary data.</text>
</comment>
<dbReference type="GO" id="GO:0006366">
    <property type="term" value="P:transcription by RNA polymerase II"/>
    <property type="evidence" value="ECO:0007669"/>
    <property type="project" value="InterPro"/>
</dbReference>
<sequence length="1353" mass="146627">MDWDEVPEARGAASDNDFDIVEHFSDDDEESPGAKAPPAAPSSGESRRLWFPEALHRSHMDRSLGRGTFAQESQQAEPSDTGGRLSTGIDSAAGRAQFWNTVGVPGGGQMRSGGEGVQEEQALPDIDGMTAEEIAAEQRFLYEKLGKETCEFLIQRRLRKMEELGEGVEAAQQDTTTRQNVAQPTAGSNKGERTAQDVVFKADADELRKMEWTNPVEAESNEPGDRRLHQLRFDFDGNLVNVTADSDYRKHRHESSLYNHGKEAGKPGYTVPELLELMQSTFKPQVQIATRTLCNIVRQAYVGCERYFGYACERWFSYVTQDVDLVGRMGYAAMENRGALQVHSDALSCMGMLLFGGVAMGKEVDRMTVAQGVEGPQGSLLPLQECLFDLHIRDMGLSMYCWNPLVMNFAGAATHLRRVGDHVSSEAKSADGPDPLAKADTDETRGMDDTGLGSTEGGAKTEGVKKTAKKVTFEDMGDSASEEPKTRDGRMEVFYREAVSGGLRGADINEIKSKLAVAMGIEETDYYKQSNIDSALHLITHYGFIGWLCGSMEQHEGEPTLQAHCITVICGLVLRFGRPLARALVEAPVFAERLERVTASLVAGTEQNRKLFSGSGRGEDVEGKMRCLLVAVLCCMKLLSVFDDQAFHALLDRVGAIALVKQTLTQAYSAHLARLFNSGTKRAGSIDLVDRNMVEPATMALRCLTVWAMEGAHDDTLDELVPVIDLDVFTLCGLAERGDALLGAFLGANGVVMAQICAHMAALMERAETRRHLKFTWDSGRMDDLVIALCDAKEAVVNDKARSLMAAVFQLQSACLRHAGPDAEGGAPVGIPGRRKEALRAMVRYASAVAQQFCSYVGETGALDLEFQWWSTQVLSGNAQPVASSYEGSGVVAALVAPVKIAGWMLEVLELTSAADAALHSSLREALEPPVKVLLDTVVSQLGVFHDRRVCSTVALGGERGILAQKPMPMLESWAGFILRAVQTLGMACAGGSGGREVGCQTAAGCVMAALTVSSCYETVTRLVDLLGVMYGLRNESGEEGGISGAGNLAGDVVVAFKRFNESLAAANTVGDASLPLINFVAFVPVYCVSAITCVSGEFERGAAWVFLDALLRRDRFREEFLKWVPPFDVANSFISAVVSCGQGTCWNAQRVIFEALEALVFRKLSGTLDAAGDMGDVGARGEVTWDELVERVASFDVASKGGCLFMAEFARSKSVGAAEAEHDELSRATLGAVNLFNSGAGDSPYVMAVIMLLVSAFSRPDCAKRVWANTELMVLLGRNLVVDRRTWEVRCAHPDGEMSLGSVLLYVPSFNGTEEILRSQRRLLQEFGPEDLEAGNAVMLLAMASLRKHDRR</sequence>
<reference evidence="3 4" key="1">
    <citation type="submission" date="2021-06" db="EMBL/GenBank/DDBJ databases">
        <title>Genome sequence of Babesia caballi.</title>
        <authorList>
            <person name="Yamagishi J."/>
            <person name="Kidaka T."/>
            <person name="Ochi A."/>
        </authorList>
    </citation>
    <scope>NUCLEOTIDE SEQUENCE [LARGE SCALE GENOMIC DNA]</scope>
    <source>
        <strain evidence="3">USDA-D6B2</strain>
    </source>
</reference>
<dbReference type="Proteomes" id="UP001497744">
    <property type="component" value="Unassembled WGS sequence"/>
</dbReference>
<evidence type="ECO:0000313" key="4">
    <source>
        <dbReference type="Proteomes" id="UP001497744"/>
    </source>
</evidence>